<evidence type="ECO:0000256" key="2">
    <source>
        <dbReference type="ARBA" id="ARBA00022723"/>
    </source>
</evidence>
<comment type="subcellular location">
    <subcellularLocation>
        <location evidence="1">Nucleus</location>
    </subcellularLocation>
</comment>
<dbReference type="PANTHER" id="PTHR26374:SF471">
    <property type="entry name" value="OS03G0279700 PROTEIN"/>
    <property type="match status" value="1"/>
</dbReference>
<reference evidence="12 13" key="1">
    <citation type="journal article" date="2024" name="G3 (Bethesda)">
        <title>Genome assembly of Hibiscus sabdariffa L. provides insights into metabolisms of medicinal natural products.</title>
        <authorList>
            <person name="Kim T."/>
        </authorList>
    </citation>
    <scope>NUCLEOTIDE SEQUENCE [LARGE SCALE GENOMIC DNA]</scope>
    <source>
        <strain evidence="12">TK-2024</strain>
        <tissue evidence="12">Old leaves</tissue>
    </source>
</reference>
<keyword evidence="4 9" id="KW-0863">Zinc-finger</keyword>
<keyword evidence="5" id="KW-0862">Zinc</keyword>
<keyword evidence="3" id="KW-0677">Repeat</keyword>
<dbReference type="Proteomes" id="UP001472677">
    <property type="component" value="Unassembled WGS sequence"/>
</dbReference>
<keyword evidence="2" id="KW-0479">Metal-binding</keyword>
<evidence type="ECO:0000256" key="10">
    <source>
        <dbReference type="SAM" id="MobiDB-lite"/>
    </source>
</evidence>
<evidence type="ECO:0000256" key="5">
    <source>
        <dbReference type="ARBA" id="ARBA00022833"/>
    </source>
</evidence>
<feature type="compositionally biased region" description="Basic residues" evidence="10">
    <location>
        <begin position="63"/>
        <end position="75"/>
    </location>
</feature>
<protein>
    <recommendedName>
        <fullName evidence="11">C2H2-type domain-containing protein</fullName>
    </recommendedName>
</protein>
<evidence type="ECO:0000256" key="7">
    <source>
        <dbReference type="ARBA" id="ARBA00023163"/>
    </source>
</evidence>
<keyword evidence="8" id="KW-0539">Nucleus</keyword>
<organism evidence="12 13">
    <name type="scientific">Hibiscus sabdariffa</name>
    <name type="common">roselle</name>
    <dbReference type="NCBI Taxonomy" id="183260"/>
    <lineage>
        <taxon>Eukaryota</taxon>
        <taxon>Viridiplantae</taxon>
        <taxon>Streptophyta</taxon>
        <taxon>Embryophyta</taxon>
        <taxon>Tracheophyta</taxon>
        <taxon>Spermatophyta</taxon>
        <taxon>Magnoliopsida</taxon>
        <taxon>eudicotyledons</taxon>
        <taxon>Gunneridae</taxon>
        <taxon>Pentapetalae</taxon>
        <taxon>rosids</taxon>
        <taxon>malvids</taxon>
        <taxon>Malvales</taxon>
        <taxon>Malvaceae</taxon>
        <taxon>Malvoideae</taxon>
        <taxon>Hibiscus</taxon>
    </lineage>
</organism>
<evidence type="ECO:0000256" key="6">
    <source>
        <dbReference type="ARBA" id="ARBA00023015"/>
    </source>
</evidence>
<evidence type="ECO:0000256" key="3">
    <source>
        <dbReference type="ARBA" id="ARBA00022737"/>
    </source>
</evidence>
<keyword evidence="6" id="KW-0805">Transcription regulation</keyword>
<dbReference type="PROSITE" id="PS00028">
    <property type="entry name" value="ZINC_FINGER_C2H2_1"/>
    <property type="match status" value="1"/>
</dbReference>
<keyword evidence="7" id="KW-0804">Transcription</keyword>
<evidence type="ECO:0000256" key="1">
    <source>
        <dbReference type="ARBA" id="ARBA00004123"/>
    </source>
</evidence>
<gene>
    <name evidence="12" type="ORF">V6N12_001064</name>
</gene>
<evidence type="ECO:0000313" key="13">
    <source>
        <dbReference type="Proteomes" id="UP001472677"/>
    </source>
</evidence>
<dbReference type="InterPro" id="IPR036236">
    <property type="entry name" value="Znf_C2H2_sf"/>
</dbReference>
<dbReference type="PROSITE" id="PS50157">
    <property type="entry name" value="ZINC_FINGER_C2H2_2"/>
    <property type="match status" value="1"/>
</dbReference>
<evidence type="ECO:0000259" key="11">
    <source>
        <dbReference type="PROSITE" id="PS50157"/>
    </source>
</evidence>
<keyword evidence="13" id="KW-1185">Reference proteome</keyword>
<dbReference type="SUPFAM" id="SSF57667">
    <property type="entry name" value="beta-beta-alpha zinc fingers"/>
    <property type="match status" value="1"/>
</dbReference>
<feature type="compositionally biased region" description="Basic and acidic residues" evidence="10">
    <location>
        <begin position="78"/>
        <end position="88"/>
    </location>
</feature>
<feature type="region of interest" description="Disordered" evidence="10">
    <location>
        <begin position="63"/>
        <end position="88"/>
    </location>
</feature>
<feature type="domain" description="C2H2-type" evidence="11">
    <location>
        <begin position="43"/>
        <end position="70"/>
    </location>
</feature>
<evidence type="ECO:0000256" key="9">
    <source>
        <dbReference type="PROSITE-ProRule" id="PRU00042"/>
    </source>
</evidence>
<proteinExistence type="predicted"/>
<dbReference type="PANTHER" id="PTHR26374">
    <property type="entry name" value="ZINC FINGER PROTEIN ZAT5"/>
    <property type="match status" value="1"/>
</dbReference>
<evidence type="ECO:0000256" key="4">
    <source>
        <dbReference type="ARBA" id="ARBA00022771"/>
    </source>
</evidence>
<evidence type="ECO:0000256" key="8">
    <source>
        <dbReference type="ARBA" id="ARBA00023242"/>
    </source>
</evidence>
<dbReference type="InterPro" id="IPR013087">
    <property type="entry name" value="Znf_C2H2_type"/>
</dbReference>
<accession>A0ABR2C653</accession>
<dbReference type="Pfam" id="PF13912">
    <property type="entry name" value="zf-C2H2_6"/>
    <property type="match status" value="1"/>
</dbReference>
<comment type="caution">
    <text evidence="12">The sequence shown here is derived from an EMBL/GenBank/DDBJ whole genome shotgun (WGS) entry which is preliminary data.</text>
</comment>
<evidence type="ECO:0000313" key="12">
    <source>
        <dbReference type="EMBL" id="KAK8514898.1"/>
    </source>
</evidence>
<sequence length="88" mass="10137">MKISFPSEIERNLSLANCLNLMLLSQGGINYDQHAMNNPSRVFECKTCNRRFASFQALGGHRASHKKPRIHHRASLGRTHEEAQDWFE</sequence>
<dbReference type="EMBL" id="JBBPBM010000065">
    <property type="protein sequence ID" value="KAK8514898.1"/>
    <property type="molecule type" value="Genomic_DNA"/>
</dbReference>
<name>A0ABR2C653_9ROSI</name>